<dbReference type="GO" id="GO:0006338">
    <property type="term" value="P:chromatin remodeling"/>
    <property type="evidence" value="ECO:0007669"/>
    <property type="project" value="InterPro"/>
</dbReference>
<feature type="region of interest" description="Disordered" evidence="1">
    <location>
        <begin position="1"/>
        <end position="353"/>
    </location>
</feature>
<dbReference type="EMBL" id="MU865319">
    <property type="protein sequence ID" value="KAK4228391.1"/>
    <property type="molecule type" value="Genomic_DNA"/>
</dbReference>
<feature type="compositionally biased region" description="Basic residues" evidence="1">
    <location>
        <begin position="411"/>
        <end position="421"/>
    </location>
</feature>
<feature type="compositionally biased region" description="Low complexity" evidence="1">
    <location>
        <begin position="239"/>
        <end position="254"/>
    </location>
</feature>
<feature type="compositionally biased region" description="Low complexity" evidence="1">
    <location>
        <begin position="91"/>
        <end position="100"/>
    </location>
</feature>
<dbReference type="AlphaFoldDB" id="A0AAN7GWC3"/>
<dbReference type="InterPro" id="IPR029523">
    <property type="entry name" value="INO80B/Ies2"/>
</dbReference>
<feature type="compositionally biased region" description="Acidic residues" evidence="1">
    <location>
        <begin position="287"/>
        <end position="335"/>
    </location>
</feature>
<dbReference type="Proteomes" id="UP001301958">
    <property type="component" value="Unassembled WGS sequence"/>
</dbReference>
<feature type="compositionally biased region" description="Acidic residues" evidence="1">
    <location>
        <begin position="172"/>
        <end position="211"/>
    </location>
</feature>
<keyword evidence="4" id="KW-1185">Reference proteome</keyword>
<comment type="caution">
    <text evidence="3">The sequence shown here is derived from an EMBL/GenBank/DDBJ whole genome shotgun (WGS) entry which is preliminary data.</text>
</comment>
<feature type="domain" description="INO80 complex subunit B-like conserved region" evidence="2">
    <location>
        <begin position="380"/>
        <end position="463"/>
    </location>
</feature>
<dbReference type="PANTHER" id="PTHR21561:SF12">
    <property type="entry name" value="INO80 COMPLEX SUBUNIT B"/>
    <property type="match status" value="1"/>
</dbReference>
<evidence type="ECO:0000313" key="3">
    <source>
        <dbReference type="EMBL" id="KAK4228391.1"/>
    </source>
</evidence>
<sequence length="495" mass="53013">MSSRPRRSAAQRATAAITDMADRDKSENESRRTMSSTSRPSRRSGGTERGTGASVSRGPPSSPASSTADSVSNQHIHLTVKTSSSKLREATSGGQAGSSSSKRKSPSGSTSGGSGTKFARNSNASKRTRGGKKTYVVESSDDEDDEEGEASVAKEIKVANVIEVGNRAMDDGLSDEADEMDIDGEGEEDFEEDEEEDEEDAEGEVDEDGDIDMAPAPPVVLPTPSIKVTKPPAAERKGVAVPKKSTPTKPPAASNGKTVSYADDDDDDDDELSDLESEPEDPTKIGEEEEEEEEEEDAEGEEDEVDAEGEEDVEVVEEEDAEGEEDDEGLDDSDELGSRGDTPDLSKLTARQRAKLGEASHEYLKLSDEVQAKRTFTAEELSMRRAEMARRRRNLSEKRNEEVKMETINKLLKKQAPKTNRRAAGNETPAEGIGADGHPLADQFLVRWISTKDGSRVAVPGEILNGPAGQVFSGSVKMDGGGTGLARGKMVEEVA</sequence>
<feature type="compositionally biased region" description="Low complexity" evidence="1">
    <location>
        <begin position="50"/>
        <end position="72"/>
    </location>
</feature>
<protein>
    <submittedName>
        <fullName evidence="3">PAPA-1-like conserved region-domain-containing protein</fullName>
    </submittedName>
</protein>
<organism evidence="3 4">
    <name type="scientific">Podospora fimiseda</name>
    <dbReference type="NCBI Taxonomy" id="252190"/>
    <lineage>
        <taxon>Eukaryota</taxon>
        <taxon>Fungi</taxon>
        <taxon>Dikarya</taxon>
        <taxon>Ascomycota</taxon>
        <taxon>Pezizomycotina</taxon>
        <taxon>Sordariomycetes</taxon>
        <taxon>Sordariomycetidae</taxon>
        <taxon>Sordariales</taxon>
        <taxon>Podosporaceae</taxon>
        <taxon>Podospora</taxon>
    </lineage>
</organism>
<dbReference type="GO" id="GO:0031011">
    <property type="term" value="C:Ino80 complex"/>
    <property type="evidence" value="ECO:0007669"/>
    <property type="project" value="InterPro"/>
</dbReference>
<dbReference type="InterPro" id="IPR006880">
    <property type="entry name" value="INO80B_C"/>
</dbReference>
<evidence type="ECO:0000313" key="4">
    <source>
        <dbReference type="Proteomes" id="UP001301958"/>
    </source>
</evidence>
<feature type="compositionally biased region" description="Acidic residues" evidence="1">
    <location>
        <begin position="262"/>
        <end position="280"/>
    </location>
</feature>
<feature type="compositionally biased region" description="Polar residues" evidence="1">
    <location>
        <begin position="73"/>
        <end position="85"/>
    </location>
</feature>
<feature type="compositionally biased region" description="Basic and acidic residues" evidence="1">
    <location>
        <begin position="20"/>
        <end position="32"/>
    </location>
</feature>
<name>A0AAN7GWC3_9PEZI</name>
<dbReference type="PANTHER" id="PTHR21561">
    <property type="entry name" value="INO80 COMPLEX SUBUNIT B"/>
    <property type="match status" value="1"/>
</dbReference>
<reference evidence="3" key="1">
    <citation type="journal article" date="2023" name="Mol. Phylogenet. Evol.">
        <title>Genome-scale phylogeny and comparative genomics of the fungal order Sordariales.</title>
        <authorList>
            <person name="Hensen N."/>
            <person name="Bonometti L."/>
            <person name="Westerberg I."/>
            <person name="Brannstrom I.O."/>
            <person name="Guillou S."/>
            <person name="Cros-Aarteil S."/>
            <person name="Calhoun S."/>
            <person name="Haridas S."/>
            <person name="Kuo A."/>
            <person name="Mondo S."/>
            <person name="Pangilinan J."/>
            <person name="Riley R."/>
            <person name="LaButti K."/>
            <person name="Andreopoulos B."/>
            <person name="Lipzen A."/>
            <person name="Chen C."/>
            <person name="Yan M."/>
            <person name="Daum C."/>
            <person name="Ng V."/>
            <person name="Clum A."/>
            <person name="Steindorff A."/>
            <person name="Ohm R.A."/>
            <person name="Martin F."/>
            <person name="Silar P."/>
            <person name="Natvig D.O."/>
            <person name="Lalanne C."/>
            <person name="Gautier V."/>
            <person name="Ament-Velasquez S.L."/>
            <person name="Kruys A."/>
            <person name="Hutchinson M.I."/>
            <person name="Powell A.J."/>
            <person name="Barry K."/>
            <person name="Miller A.N."/>
            <person name="Grigoriev I.V."/>
            <person name="Debuchy R."/>
            <person name="Gladieux P."/>
            <person name="Hiltunen Thoren M."/>
            <person name="Johannesson H."/>
        </authorList>
    </citation>
    <scope>NUCLEOTIDE SEQUENCE</scope>
    <source>
        <strain evidence="3">CBS 990.96</strain>
    </source>
</reference>
<feature type="region of interest" description="Disordered" evidence="1">
    <location>
        <begin position="387"/>
        <end position="436"/>
    </location>
</feature>
<proteinExistence type="predicted"/>
<evidence type="ECO:0000259" key="2">
    <source>
        <dbReference type="SMART" id="SM01406"/>
    </source>
</evidence>
<accession>A0AAN7GWC3</accession>
<dbReference type="SMART" id="SM01406">
    <property type="entry name" value="PAPA-1"/>
    <property type="match status" value="1"/>
</dbReference>
<feature type="compositionally biased region" description="Acidic residues" evidence="1">
    <location>
        <begin position="139"/>
        <end position="149"/>
    </location>
</feature>
<reference evidence="3" key="2">
    <citation type="submission" date="2023-05" db="EMBL/GenBank/DDBJ databases">
        <authorList>
            <consortium name="Lawrence Berkeley National Laboratory"/>
            <person name="Steindorff A."/>
            <person name="Hensen N."/>
            <person name="Bonometti L."/>
            <person name="Westerberg I."/>
            <person name="Brannstrom I.O."/>
            <person name="Guillou S."/>
            <person name="Cros-Aarteil S."/>
            <person name="Calhoun S."/>
            <person name="Haridas S."/>
            <person name="Kuo A."/>
            <person name="Mondo S."/>
            <person name="Pangilinan J."/>
            <person name="Riley R."/>
            <person name="Labutti K."/>
            <person name="Andreopoulos B."/>
            <person name="Lipzen A."/>
            <person name="Chen C."/>
            <person name="Yanf M."/>
            <person name="Daum C."/>
            <person name="Ng V."/>
            <person name="Clum A."/>
            <person name="Ohm R."/>
            <person name="Martin F."/>
            <person name="Silar P."/>
            <person name="Natvig D."/>
            <person name="Lalanne C."/>
            <person name="Gautier V."/>
            <person name="Ament-Velasquez S.L."/>
            <person name="Kruys A."/>
            <person name="Hutchinson M.I."/>
            <person name="Powell A.J."/>
            <person name="Barry K."/>
            <person name="Miller A.N."/>
            <person name="Grigoriev I.V."/>
            <person name="Debuchy R."/>
            <person name="Gladieux P."/>
            <person name="Thoren M.H."/>
            <person name="Johannesson H."/>
        </authorList>
    </citation>
    <scope>NUCLEOTIDE SEQUENCE</scope>
    <source>
        <strain evidence="3">CBS 990.96</strain>
    </source>
</reference>
<evidence type="ECO:0000256" key="1">
    <source>
        <dbReference type="SAM" id="MobiDB-lite"/>
    </source>
</evidence>
<dbReference type="Pfam" id="PF04795">
    <property type="entry name" value="PAPA-1"/>
    <property type="match status" value="1"/>
</dbReference>
<gene>
    <name evidence="3" type="ORF">QBC38DRAFT_156367</name>
</gene>
<feature type="compositionally biased region" description="Basic and acidic residues" evidence="1">
    <location>
        <begin position="387"/>
        <end position="407"/>
    </location>
</feature>